<dbReference type="EnsemblPlants" id="TuG1812G0700003794.01.T01">
    <property type="protein sequence ID" value="TuG1812G0700003794.01.T01"/>
    <property type="gene ID" value="TuG1812G0700003794.01"/>
</dbReference>
<feature type="transmembrane region" description="Helical" evidence="1">
    <location>
        <begin position="134"/>
        <end position="158"/>
    </location>
</feature>
<proteinExistence type="predicted"/>
<name>A0A8R7V4R5_TRIUA</name>
<keyword evidence="3" id="KW-1185">Reference proteome</keyword>
<keyword evidence="1" id="KW-0472">Membrane</keyword>
<evidence type="ECO:0000313" key="2">
    <source>
        <dbReference type="EnsemblPlants" id="TuG1812G0700003794.01.T01"/>
    </source>
</evidence>
<evidence type="ECO:0000313" key="3">
    <source>
        <dbReference type="Proteomes" id="UP000015106"/>
    </source>
</evidence>
<evidence type="ECO:0000256" key="1">
    <source>
        <dbReference type="SAM" id="Phobius"/>
    </source>
</evidence>
<keyword evidence="1" id="KW-1133">Transmembrane helix</keyword>
<sequence length="170" mass="19124">MGTLCYWNNEINHAARSQPFSHPMRIRCYMGNCDTLSLGAAIGPVCPPVLYFYLCAAMCLAPWLAPAAAGNSQICAWLRRRSMKSHYIYTSCSSEMFHEVLLLLCDTVGSCVRVPVWCAWFMRALQDTCLPCWMLAISLFICITAALTTLVSSCWFSLRVFIRKSKTPSQ</sequence>
<protein>
    <submittedName>
        <fullName evidence="2">Uncharacterized protein</fullName>
    </submittedName>
</protein>
<keyword evidence="1" id="KW-0812">Transmembrane</keyword>
<dbReference type="Proteomes" id="UP000015106">
    <property type="component" value="Chromosome 7"/>
</dbReference>
<dbReference type="AlphaFoldDB" id="A0A8R7V4R5"/>
<dbReference type="Gramene" id="TuG1812G0700003794.01.T01">
    <property type="protein sequence ID" value="TuG1812G0700003794.01.T01"/>
    <property type="gene ID" value="TuG1812G0700003794.01"/>
</dbReference>
<organism evidence="2 3">
    <name type="scientific">Triticum urartu</name>
    <name type="common">Red wild einkorn</name>
    <name type="synonym">Crithodium urartu</name>
    <dbReference type="NCBI Taxonomy" id="4572"/>
    <lineage>
        <taxon>Eukaryota</taxon>
        <taxon>Viridiplantae</taxon>
        <taxon>Streptophyta</taxon>
        <taxon>Embryophyta</taxon>
        <taxon>Tracheophyta</taxon>
        <taxon>Spermatophyta</taxon>
        <taxon>Magnoliopsida</taxon>
        <taxon>Liliopsida</taxon>
        <taxon>Poales</taxon>
        <taxon>Poaceae</taxon>
        <taxon>BOP clade</taxon>
        <taxon>Pooideae</taxon>
        <taxon>Triticodae</taxon>
        <taxon>Triticeae</taxon>
        <taxon>Triticinae</taxon>
        <taxon>Triticum</taxon>
    </lineage>
</organism>
<reference evidence="2" key="2">
    <citation type="submission" date="2018-03" db="EMBL/GenBank/DDBJ databases">
        <title>The Triticum urartu genome reveals the dynamic nature of wheat genome evolution.</title>
        <authorList>
            <person name="Ling H."/>
            <person name="Ma B."/>
            <person name="Shi X."/>
            <person name="Liu H."/>
            <person name="Dong L."/>
            <person name="Sun H."/>
            <person name="Cao Y."/>
            <person name="Gao Q."/>
            <person name="Zheng S."/>
            <person name="Li Y."/>
            <person name="Yu Y."/>
            <person name="Du H."/>
            <person name="Qi M."/>
            <person name="Li Y."/>
            <person name="Yu H."/>
            <person name="Cui Y."/>
            <person name="Wang N."/>
            <person name="Chen C."/>
            <person name="Wu H."/>
            <person name="Zhao Y."/>
            <person name="Zhang J."/>
            <person name="Li Y."/>
            <person name="Zhou W."/>
            <person name="Zhang B."/>
            <person name="Hu W."/>
            <person name="Eijk M."/>
            <person name="Tang J."/>
            <person name="Witsenboer H."/>
            <person name="Zhao S."/>
            <person name="Li Z."/>
            <person name="Zhang A."/>
            <person name="Wang D."/>
            <person name="Liang C."/>
        </authorList>
    </citation>
    <scope>NUCLEOTIDE SEQUENCE [LARGE SCALE GENOMIC DNA]</scope>
    <source>
        <strain evidence="2">cv. G1812</strain>
    </source>
</reference>
<reference evidence="3" key="1">
    <citation type="journal article" date="2013" name="Nature">
        <title>Draft genome of the wheat A-genome progenitor Triticum urartu.</title>
        <authorList>
            <person name="Ling H.Q."/>
            <person name="Zhao S."/>
            <person name="Liu D."/>
            <person name="Wang J."/>
            <person name="Sun H."/>
            <person name="Zhang C."/>
            <person name="Fan H."/>
            <person name="Li D."/>
            <person name="Dong L."/>
            <person name="Tao Y."/>
            <person name="Gao C."/>
            <person name="Wu H."/>
            <person name="Li Y."/>
            <person name="Cui Y."/>
            <person name="Guo X."/>
            <person name="Zheng S."/>
            <person name="Wang B."/>
            <person name="Yu K."/>
            <person name="Liang Q."/>
            <person name="Yang W."/>
            <person name="Lou X."/>
            <person name="Chen J."/>
            <person name="Feng M."/>
            <person name="Jian J."/>
            <person name="Zhang X."/>
            <person name="Luo G."/>
            <person name="Jiang Y."/>
            <person name="Liu J."/>
            <person name="Wang Z."/>
            <person name="Sha Y."/>
            <person name="Zhang B."/>
            <person name="Wu H."/>
            <person name="Tang D."/>
            <person name="Shen Q."/>
            <person name="Xue P."/>
            <person name="Zou S."/>
            <person name="Wang X."/>
            <person name="Liu X."/>
            <person name="Wang F."/>
            <person name="Yang Y."/>
            <person name="An X."/>
            <person name="Dong Z."/>
            <person name="Zhang K."/>
            <person name="Zhang X."/>
            <person name="Luo M.C."/>
            <person name="Dvorak J."/>
            <person name="Tong Y."/>
            <person name="Wang J."/>
            <person name="Yang H."/>
            <person name="Li Z."/>
            <person name="Wang D."/>
            <person name="Zhang A."/>
            <person name="Wang J."/>
        </authorList>
    </citation>
    <scope>NUCLEOTIDE SEQUENCE</scope>
    <source>
        <strain evidence="3">cv. G1812</strain>
    </source>
</reference>
<reference evidence="2" key="3">
    <citation type="submission" date="2022-06" db="UniProtKB">
        <authorList>
            <consortium name="EnsemblPlants"/>
        </authorList>
    </citation>
    <scope>IDENTIFICATION</scope>
</reference>
<feature type="transmembrane region" description="Helical" evidence="1">
    <location>
        <begin position="50"/>
        <end position="79"/>
    </location>
</feature>
<accession>A0A8R7V4R5</accession>